<feature type="active site" evidence="3">
    <location>
        <position position="255"/>
    </location>
</feature>
<dbReference type="InterPro" id="IPR016163">
    <property type="entry name" value="Ald_DH_C"/>
</dbReference>
<comment type="caution">
    <text evidence="6">The sequence shown here is derived from an EMBL/GenBank/DDBJ whole genome shotgun (WGS) entry which is preliminary data.</text>
</comment>
<dbReference type="InterPro" id="IPR016162">
    <property type="entry name" value="Ald_DH_N"/>
</dbReference>
<dbReference type="GO" id="GO:0008802">
    <property type="term" value="F:betaine-aldehyde dehydrogenase (NAD+) activity"/>
    <property type="evidence" value="ECO:0007669"/>
    <property type="project" value="UniProtKB-EC"/>
</dbReference>
<evidence type="ECO:0000256" key="3">
    <source>
        <dbReference type="PROSITE-ProRule" id="PRU10007"/>
    </source>
</evidence>
<sequence length="484" mass="50670">MNQAYQHFIAGQAVDASDSATMTLPDPATGETLATSAAGTADDATRAIEAAYAQLKGGEWSQMSGAARGLCLHRLADLVERDADQMADMDANAIGRPPAEPRMLDLPNAIATLRHAAGWADKLEGRTIPTAGYMGQPTLSYTERLPVGVVAAIVPWNTPLMITCWKLAALLAAGCTTVIKPAEQTPMSALHLAKLCQEAGIPDGVVNVVTGHGATLGPVLCEHPHVAKVTFTGSPETGATIQRLAAPLFKHVALELGGKSPQIVFDDADLEAAVGGCAMGLFFNQGQVCAAGTRILVHEDVADAFSQKLADAARSIQVGDPGKEGTQMGAVASQGQYDKINDYIRRGSDEGAKLLAGGPSDNANAGWYVRPTVFVEANNDMSIARDEIFGPVGTVMTFRDEAEAITIANDTRYGLAATVWTADVARAHRVARQVEAGAIGINAWAPIDPQLPWGGFKESGLGRECGLAGVLAYTEEKVTTVMLG</sequence>
<dbReference type="FunFam" id="3.40.605.10:FF:000007">
    <property type="entry name" value="NAD/NADP-dependent betaine aldehyde dehydrogenase"/>
    <property type="match status" value="1"/>
</dbReference>
<proteinExistence type="inferred from homology"/>
<dbReference type="InterPro" id="IPR016161">
    <property type="entry name" value="Ald_DH/histidinol_DH"/>
</dbReference>
<dbReference type="AlphaFoldDB" id="U2FMZ2"/>
<dbReference type="eggNOG" id="COG1012">
    <property type="taxonomic scope" value="Bacteria"/>
</dbReference>
<dbReference type="InterPro" id="IPR015590">
    <property type="entry name" value="Aldehyde_DH_dom"/>
</dbReference>
<keyword evidence="2 4" id="KW-0560">Oxidoreductase</keyword>
<evidence type="ECO:0000256" key="1">
    <source>
        <dbReference type="ARBA" id="ARBA00009986"/>
    </source>
</evidence>
<dbReference type="Pfam" id="PF00171">
    <property type="entry name" value="Aldedh"/>
    <property type="match status" value="1"/>
</dbReference>
<reference evidence="6 7" key="1">
    <citation type="journal article" date="2011" name="J. Bacteriol.">
        <title>Genome sequence of Salinisphaera shabanensis, a gammaproteobacterium from the harsh, variable environment of the brine-seawater interface of the Shaban Deep in the Red Sea.</title>
        <authorList>
            <person name="Antunes A."/>
            <person name="Alam I."/>
            <person name="Bajic V.B."/>
            <person name="Stingl U."/>
        </authorList>
    </citation>
    <scope>NUCLEOTIDE SEQUENCE [LARGE SCALE GENOMIC DNA]</scope>
    <source>
        <strain evidence="6 7">E1L3A</strain>
    </source>
</reference>
<protein>
    <submittedName>
        <fullName evidence="6">Betaine aldehyde dehydrogenase protein</fullName>
        <ecNumber evidence="6">1.2.1.8</ecNumber>
    </submittedName>
</protein>
<dbReference type="RefSeq" id="WP_006913757.1">
    <property type="nucleotide sequence ID" value="NZ_AFNV02000034.1"/>
</dbReference>
<dbReference type="EMBL" id="AFNV02000034">
    <property type="protein sequence ID" value="ERJ17569.1"/>
    <property type="molecule type" value="Genomic_DNA"/>
</dbReference>
<dbReference type="OrthoDB" id="9812625at2"/>
<keyword evidence="7" id="KW-1185">Reference proteome</keyword>
<accession>U2FMZ2</accession>
<evidence type="ECO:0000256" key="4">
    <source>
        <dbReference type="RuleBase" id="RU003345"/>
    </source>
</evidence>
<dbReference type="STRING" id="1033802.SSPSH_003613"/>
<dbReference type="Gene3D" id="3.40.605.10">
    <property type="entry name" value="Aldehyde Dehydrogenase, Chain A, domain 1"/>
    <property type="match status" value="1"/>
</dbReference>
<dbReference type="PANTHER" id="PTHR11699">
    <property type="entry name" value="ALDEHYDE DEHYDROGENASE-RELATED"/>
    <property type="match status" value="1"/>
</dbReference>
<dbReference type="Gene3D" id="3.40.309.10">
    <property type="entry name" value="Aldehyde Dehydrogenase, Chain A, domain 2"/>
    <property type="match status" value="1"/>
</dbReference>
<evidence type="ECO:0000313" key="7">
    <source>
        <dbReference type="Proteomes" id="UP000006242"/>
    </source>
</evidence>
<feature type="domain" description="Aldehyde dehydrogenase" evidence="5">
    <location>
        <begin position="17"/>
        <end position="478"/>
    </location>
</feature>
<dbReference type="SUPFAM" id="SSF53720">
    <property type="entry name" value="ALDH-like"/>
    <property type="match status" value="1"/>
</dbReference>
<organism evidence="6 7">
    <name type="scientific">Salinisphaera shabanensis E1L3A</name>
    <dbReference type="NCBI Taxonomy" id="1033802"/>
    <lineage>
        <taxon>Bacteria</taxon>
        <taxon>Pseudomonadati</taxon>
        <taxon>Pseudomonadota</taxon>
        <taxon>Gammaproteobacteria</taxon>
        <taxon>Salinisphaerales</taxon>
        <taxon>Salinisphaeraceae</taxon>
        <taxon>Salinisphaera</taxon>
    </lineage>
</organism>
<gene>
    <name evidence="6" type="primary">betB</name>
    <name evidence="6" type="ORF">SSPSH_003613</name>
</gene>
<comment type="similarity">
    <text evidence="1 4">Belongs to the aldehyde dehydrogenase family.</text>
</comment>
<dbReference type="InterPro" id="IPR016160">
    <property type="entry name" value="Ald_DH_CS_CYS"/>
</dbReference>
<dbReference type="PROSITE" id="PS00687">
    <property type="entry name" value="ALDEHYDE_DEHYDR_GLU"/>
    <property type="match status" value="1"/>
</dbReference>
<dbReference type="FunFam" id="3.40.309.10:FF:000012">
    <property type="entry name" value="Betaine aldehyde dehydrogenase"/>
    <property type="match status" value="1"/>
</dbReference>
<dbReference type="PROSITE" id="PS00070">
    <property type="entry name" value="ALDEHYDE_DEHYDR_CYS"/>
    <property type="match status" value="1"/>
</dbReference>
<evidence type="ECO:0000313" key="6">
    <source>
        <dbReference type="EMBL" id="ERJ17569.1"/>
    </source>
</evidence>
<reference evidence="6 7" key="2">
    <citation type="journal article" date="2013" name="PLoS ONE">
        <title>INDIGO - INtegrated Data Warehouse of MIcrobial GenOmes with Examples from the Red Sea Extremophiles.</title>
        <authorList>
            <person name="Alam I."/>
            <person name="Antunes A."/>
            <person name="Kamau A.A."/>
            <person name="Ba Alawi W."/>
            <person name="Kalkatawi M."/>
            <person name="Stingl U."/>
            <person name="Bajic V.B."/>
        </authorList>
    </citation>
    <scope>NUCLEOTIDE SEQUENCE [LARGE SCALE GENOMIC DNA]</scope>
    <source>
        <strain evidence="6 7">E1L3A</strain>
    </source>
</reference>
<dbReference type="Proteomes" id="UP000006242">
    <property type="component" value="Unassembled WGS sequence"/>
</dbReference>
<dbReference type="InterPro" id="IPR029510">
    <property type="entry name" value="Ald_DH_CS_GLU"/>
</dbReference>
<evidence type="ECO:0000256" key="2">
    <source>
        <dbReference type="ARBA" id="ARBA00023002"/>
    </source>
</evidence>
<dbReference type="EC" id="1.2.1.8" evidence="6"/>
<name>U2FMZ2_9GAMM</name>
<evidence type="ECO:0000259" key="5">
    <source>
        <dbReference type="Pfam" id="PF00171"/>
    </source>
</evidence>